<dbReference type="EMBL" id="CP048222">
    <property type="protein sequence ID" value="QHT65658.1"/>
    <property type="molecule type" value="Genomic_DNA"/>
</dbReference>
<evidence type="ECO:0000313" key="2">
    <source>
        <dbReference type="Proteomes" id="UP000480178"/>
    </source>
</evidence>
<name>A0A6C0GCQ2_9BACT</name>
<keyword evidence="2" id="KW-1185">Reference proteome</keyword>
<accession>A0A6C0GCQ2</accession>
<protein>
    <submittedName>
        <fullName evidence="1">Uncharacterized protein</fullName>
    </submittedName>
</protein>
<dbReference type="KEGG" id="rhoz:GXP67_02745"/>
<reference evidence="1 2" key="1">
    <citation type="submission" date="2020-01" db="EMBL/GenBank/DDBJ databases">
        <authorList>
            <person name="Kim M.K."/>
        </authorList>
    </citation>
    <scope>NUCLEOTIDE SEQUENCE [LARGE SCALE GENOMIC DNA]</scope>
    <source>
        <strain evidence="1 2">172606-1</strain>
    </source>
</reference>
<gene>
    <name evidence="1" type="ORF">GXP67_02745</name>
</gene>
<sequence length="188" mass="22105">MKKLLLGVLILMGCGQQTKDDQQGKADSNPIKKISVIIFNEIFPNGKNTIEVVLSKVIRGNKTTLYYIDSLGKGLSLGNFTIYKDTHEYILWKKDRCYFVEEVLIPDKRNNTKVYFYKFDGGKSRDDESLLVFDESKELMLIYYLASRDIFKYDSHEKGKEYFEEVVKQAVNYPWNNYYKWLNIKSKE</sequence>
<dbReference type="RefSeq" id="WP_162441740.1">
    <property type="nucleotide sequence ID" value="NZ_CP048222.1"/>
</dbReference>
<dbReference type="AlphaFoldDB" id="A0A6C0GCQ2"/>
<evidence type="ECO:0000313" key="1">
    <source>
        <dbReference type="EMBL" id="QHT65658.1"/>
    </source>
</evidence>
<organism evidence="1 2">
    <name type="scientific">Rhodocytophaga rosea</name>
    <dbReference type="NCBI Taxonomy" id="2704465"/>
    <lineage>
        <taxon>Bacteria</taxon>
        <taxon>Pseudomonadati</taxon>
        <taxon>Bacteroidota</taxon>
        <taxon>Cytophagia</taxon>
        <taxon>Cytophagales</taxon>
        <taxon>Rhodocytophagaceae</taxon>
        <taxon>Rhodocytophaga</taxon>
    </lineage>
</organism>
<dbReference type="Proteomes" id="UP000480178">
    <property type="component" value="Chromosome"/>
</dbReference>
<proteinExistence type="predicted"/>